<feature type="transmembrane region" description="Helical" evidence="1">
    <location>
        <begin position="16"/>
        <end position="36"/>
    </location>
</feature>
<evidence type="ECO:0008006" key="4">
    <source>
        <dbReference type="Google" id="ProtNLM"/>
    </source>
</evidence>
<proteinExistence type="predicted"/>
<accession>A0AAV5LCF5</accession>
<comment type="caution">
    <text evidence="2">The sequence shown here is derived from an EMBL/GenBank/DDBJ whole genome shotgun (WGS) entry which is preliminary data.</text>
</comment>
<evidence type="ECO:0000313" key="2">
    <source>
        <dbReference type="EMBL" id="GKV34599.1"/>
    </source>
</evidence>
<organism evidence="2 3">
    <name type="scientific">Rubroshorea leprosula</name>
    <dbReference type="NCBI Taxonomy" id="152421"/>
    <lineage>
        <taxon>Eukaryota</taxon>
        <taxon>Viridiplantae</taxon>
        <taxon>Streptophyta</taxon>
        <taxon>Embryophyta</taxon>
        <taxon>Tracheophyta</taxon>
        <taxon>Spermatophyta</taxon>
        <taxon>Magnoliopsida</taxon>
        <taxon>eudicotyledons</taxon>
        <taxon>Gunneridae</taxon>
        <taxon>Pentapetalae</taxon>
        <taxon>rosids</taxon>
        <taxon>malvids</taxon>
        <taxon>Malvales</taxon>
        <taxon>Dipterocarpaceae</taxon>
        <taxon>Rubroshorea</taxon>
    </lineage>
</organism>
<protein>
    <recommendedName>
        <fullName evidence="4">NADH dehydrogenase subunit 2</fullName>
    </recommendedName>
</protein>
<gene>
    <name evidence="2" type="ORF">SLEP1_g42963</name>
</gene>
<evidence type="ECO:0000313" key="3">
    <source>
        <dbReference type="Proteomes" id="UP001054252"/>
    </source>
</evidence>
<keyword evidence="3" id="KW-1185">Reference proteome</keyword>
<name>A0AAV5LCF5_9ROSI</name>
<reference evidence="2 3" key="1">
    <citation type="journal article" date="2021" name="Commun. Biol.">
        <title>The genome of Shorea leprosula (Dipterocarpaceae) highlights the ecological relevance of drought in aseasonal tropical rainforests.</title>
        <authorList>
            <person name="Ng K.K.S."/>
            <person name="Kobayashi M.J."/>
            <person name="Fawcett J.A."/>
            <person name="Hatakeyama M."/>
            <person name="Paape T."/>
            <person name="Ng C.H."/>
            <person name="Ang C.C."/>
            <person name="Tnah L.H."/>
            <person name="Lee C.T."/>
            <person name="Nishiyama T."/>
            <person name="Sese J."/>
            <person name="O'Brien M.J."/>
            <person name="Copetti D."/>
            <person name="Mohd Noor M.I."/>
            <person name="Ong R.C."/>
            <person name="Putra M."/>
            <person name="Sireger I.Z."/>
            <person name="Indrioko S."/>
            <person name="Kosugi Y."/>
            <person name="Izuno A."/>
            <person name="Isagi Y."/>
            <person name="Lee S.L."/>
            <person name="Shimizu K.K."/>
        </authorList>
    </citation>
    <scope>NUCLEOTIDE SEQUENCE [LARGE SCALE GENOMIC DNA]</scope>
    <source>
        <strain evidence="2">214</strain>
    </source>
</reference>
<evidence type="ECO:0000256" key="1">
    <source>
        <dbReference type="SAM" id="Phobius"/>
    </source>
</evidence>
<keyword evidence="1" id="KW-0812">Transmembrane</keyword>
<keyword evidence="1" id="KW-1133">Transmembrane helix</keyword>
<dbReference type="Proteomes" id="UP001054252">
    <property type="component" value="Unassembled WGS sequence"/>
</dbReference>
<dbReference type="EMBL" id="BPVZ01000106">
    <property type="protein sequence ID" value="GKV34599.1"/>
    <property type="molecule type" value="Genomic_DNA"/>
</dbReference>
<keyword evidence="1" id="KW-0472">Membrane</keyword>
<sequence length="37" mass="4554">MNFKTYFYLSSNLLSLFRNLLLLNLIIFLMFLHSWLI</sequence>
<dbReference type="AlphaFoldDB" id="A0AAV5LCF5"/>